<evidence type="ECO:0000256" key="8">
    <source>
        <dbReference type="SAM" id="MobiDB-lite"/>
    </source>
</evidence>
<feature type="transmembrane region" description="Helical" evidence="7">
    <location>
        <begin position="50"/>
        <end position="69"/>
    </location>
</feature>
<evidence type="ECO:0000256" key="4">
    <source>
        <dbReference type="ARBA" id="ARBA00023136"/>
    </source>
</evidence>
<dbReference type="OrthoDB" id="9814591at2"/>
<dbReference type="Gene3D" id="3.30.1490.480">
    <property type="entry name" value="Endolytic murein transglycosylase"/>
    <property type="match status" value="1"/>
</dbReference>
<keyword evidence="3 7" id="KW-1133">Transmembrane helix</keyword>
<evidence type="ECO:0000313" key="10">
    <source>
        <dbReference type="Proteomes" id="UP000028569"/>
    </source>
</evidence>
<accession>A0A087VU58</accession>
<dbReference type="AlphaFoldDB" id="A0A087VU58"/>
<evidence type="ECO:0000256" key="6">
    <source>
        <dbReference type="ARBA" id="ARBA00023316"/>
    </source>
</evidence>
<feature type="compositionally biased region" description="Basic residues" evidence="8">
    <location>
        <begin position="31"/>
        <end position="42"/>
    </location>
</feature>
<evidence type="ECO:0000256" key="2">
    <source>
        <dbReference type="ARBA" id="ARBA00022692"/>
    </source>
</evidence>
<dbReference type="RefSeq" id="WP_033490168.1">
    <property type="nucleotide sequence ID" value="NZ_CP006018.1"/>
</dbReference>
<dbReference type="GO" id="GO:0071555">
    <property type="term" value="P:cell wall organization"/>
    <property type="evidence" value="ECO:0007669"/>
    <property type="project" value="UniProtKB-KW"/>
</dbReference>
<keyword evidence="6 7" id="KW-0961">Cell wall biogenesis/degradation</keyword>
<dbReference type="GO" id="GO:0008932">
    <property type="term" value="F:lytic endotransglycosylase activity"/>
    <property type="evidence" value="ECO:0007669"/>
    <property type="project" value="UniProtKB-UniRule"/>
</dbReference>
<dbReference type="PANTHER" id="PTHR30518:SF2">
    <property type="entry name" value="ENDOLYTIC MUREIN TRANSGLYCOSYLASE"/>
    <property type="match status" value="1"/>
</dbReference>
<dbReference type="EMBL" id="CP006018">
    <property type="protein sequence ID" value="AIC91980.1"/>
    <property type="molecule type" value="Genomic_DNA"/>
</dbReference>
<sequence>MAEDIQDFFEDKVQWVEPGQDPIPVQPPRPPRSRREMRRRRQRRLRRRRVTAVVIVLALVVVTICALFVTRSLKGASSRMTATKEIALDYPGPGEKPIQFTVESGQGAEQIGMNLLHADIVRSSEAFVQAVTNEQAEGKLFPGTFDLKTKMKASDVMAVLTDRSKARGMLQVRSGDRAEDVMARAQQLSGLPEEDFDAIVGNKGQGILPVEAQGNFEGWLEPGEYDVKSLGSAQKILSTLVGKRIQKLDNLGVPKGSERQDILVKASITEAEVNKPQYYGKVARVIDNRLSRNMPLGMDSTVAYSNKVSALELTNQMLQDPDDTYNTRVHRGLPPGPIGSAGDNAISAALTPDNGDWLYFVTVNLDTGETRFSNNEDQFNADVKLYKQWESEHNQ</sequence>
<evidence type="ECO:0000256" key="3">
    <source>
        <dbReference type="ARBA" id="ARBA00022989"/>
    </source>
</evidence>
<feature type="region of interest" description="Disordered" evidence="8">
    <location>
        <begin position="17"/>
        <end position="42"/>
    </location>
</feature>
<evidence type="ECO:0000313" key="9">
    <source>
        <dbReference type="EMBL" id="AIC91980.1"/>
    </source>
</evidence>
<keyword evidence="2 7" id="KW-0812">Transmembrane</keyword>
<dbReference type="GO" id="GO:0009252">
    <property type="term" value="P:peptidoglycan biosynthetic process"/>
    <property type="evidence" value="ECO:0007669"/>
    <property type="project" value="UniProtKB-UniRule"/>
</dbReference>
<evidence type="ECO:0000256" key="7">
    <source>
        <dbReference type="HAMAP-Rule" id="MF_02065"/>
    </source>
</evidence>
<evidence type="ECO:0000256" key="5">
    <source>
        <dbReference type="ARBA" id="ARBA00023239"/>
    </source>
</evidence>
<dbReference type="HAMAP" id="MF_02065">
    <property type="entry name" value="MltG"/>
    <property type="match status" value="1"/>
</dbReference>
<organism evidence="9 10">
    <name type="scientific">Bifidobacterium [indicum] DSM 20214 = LMG 11587</name>
    <dbReference type="NCBI Taxonomy" id="1341694"/>
    <lineage>
        <taxon>Bacteria</taxon>
        <taxon>Bacillati</taxon>
        <taxon>Actinomycetota</taxon>
        <taxon>Actinomycetes</taxon>
        <taxon>Bifidobacteriales</taxon>
        <taxon>Bifidobacteriaceae</taxon>
        <taxon>Bifidobacterium</taxon>
    </lineage>
</organism>
<dbReference type="EC" id="4.2.2.29" evidence="7"/>
<protein>
    <recommendedName>
        <fullName evidence="7">Endolytic murein transglycosylase</fullName>
        <ecNumber evidence="7">4.2.2.29</ecNumber>
    </recommendedName>
    <alternativeName>
        <fullName evidence="7">Peptidoglycan lytic transglycosylase</fullName>
    </alternativeName>
    <alternativeName>
        <fullName evidence="7">Peptidoglycan polymerization terminase</fullName>
    </alternativeName>
</protein>
<keyword evidence="1 7" id="KW-1003">Cell membrane</keyword>
<comment type="similarity">
    <text evidence="7">Belongs to the transglycosylase MltG family.</text>
</comment>
<dbReference type="HOGENOM" id="CLU_025574_4_0_11"/>
<dbReference type="Proteomes" id="UP000028569">
    <property type="component" value="Chromosome"/>
</dbReference>
<name>A0A087VU58_9BIFI</name>
<comment type="function">
    <text evidence="7">Functions as a peptidoglycan terminase that cleaves nascent peptidoglycan strands endolytically to terminate their elongation.</text>
</comment>
<comment type="subcellular location">
    <subcellularLocation>
        <location evidence="7">Cell membrane</location>
        <topology evidence="7">Single-pass membrane protein</topology>
    </subcellularLocation>
</comment>
<keyword evidence="5 7" id="KW-0456">Lyase</keyword>
<keyword evidence="10" id="KW-1185">Reference proteome</keyword>
<gene>
    <name evidence="7" type="primary">mltG</name>
    <name evidence="9" type="ORF">BINDI_0707</name>
</gene>
<keyword evidence="4 7" id="KW-0472">Membrane</keyword>
<dbReference type="GO" id="GO:0005886">
    <property type="term" value="C:plasma membrane"/>
    <property type="evidence" value="ECO:0007669"/>
    <property type="project" value="UniProtKB-SubCell"/>
</dbReference>
<proteinExistence type="inferred from homology"/>
<dbReference type="InterPro" id="IPR003770">
    <property type="entry name" value="MLTG-like"/>
</dbReference>
<dbReference type="Pfam" id="PF02618">
    <property type="entry name" value="YceG"/>
    <property type="match status" value="1"/>
</dbReference>
<reference evidence="9 10" key="1">
    <citation type="journal article" date="2014" name="Appl. Environ. Microbiol.">
        <title>Genomic encyclopedia of type strains of the genus Bifidobacterium.</title>
        <authorList>
            <person name="Milani C."/>
            <person name="Lugli G.A."/>
            <person name="Duranti S."/>
            <person name="Turroni F."/>
            <person name="Bottacini F."/>
            <person name="Mangifesta M."/>
            <person name="Sanchez B."/>
            <person name="Viappiani A."/>
            <person name="Mancabelli L."/>
            <person name="Taminiau B."/>
            <person name="Delcenserie V."/>
            <person name="Barrangou R."/>
            <person name="Margolles A."/>
            <person name="van Sinderen D."/>
            <person name="Ventura M."/>
        </authorList>
    </citation>
    <scope>NUCLEOTIDE SEQUENCE [LARGE SCALE GENOMIC DNA]</scope>
    <source>
        <strain evidence="9 10">LMG 11587</strain>
    </source>
</reference>
<evidence type="ECO:0000256" key="1">
    <source>
        <dbReference type="ARBA" id="ARBA00022475"/>
    </source>
</evidence>
<dbReference type="PANTHER" id="PTHR30518">
    <property type="entry name" value="ENDOLYTIC MUREIN TRANSGLYCOSYLASE"/>
    <property type="match status" value="1"/>
</dbReference>
<dbReference type="KEGG" id="bii:BINDI_0707"/>
<comment type="catalytic activity">
    <reaction evidence="7">
        <text>a peptidoglycan chain = a peptidoglycan chain with N-acetyl-1,6-anhydromuramyl-[peptide] at the reducing end + a peptidoglycan chain with N-acetylglucosamine at the non-reducing end.</text>
        <dbReference type="EC" id="4.2.2.29"/>
    </reaction>
</comment>
<feature type="site" description="Important for catalytic activity" evidence="7">
    <location>
        <position position="272"/>
    </location>
</feature>